<evidence type="ECO:0000256" key="1">
    <source>
        <dbReference type="ARBA" id="ARBA00022729"/>
    </source>
</evidence>
<name>A0ABM0JXN5_APLCA</name>
<dbReference type="PANTHER" id="PTHR17357">
    <property type="entry name" value="GM2 GANGLIOSIDE ACTIVATOR PROTEIN"/>
    <property type="match status" value="1"/>
</dbReference>
<evidence type="ECO:0000259" key="3">
    <source>
        <dbReference type="SMART" id="SM00737"/>
    </source>
</evidence>
<keyword evidence="4" id="KW-1185">Reference proteome</keyword>
<organism evidence="4 5">
    <name type="scientific">Aplysia californica</name>
    <name type="common">California sea hare</name>
    <dbReference type="NCBI Taxonomy" id="6500"/>
    <lineage>
        <taxon>Eukaryota</taxon>
        <taxon>Metazoa</taxon>
        <taxon>Spiralia</taxon>
        <taxon>Lophotrochozoa</taxon>
        <taxon>Mollusca</taxon>
        <taxon>Gastropoda</taxon>
        <taxon>Heterobranchia</taxon>
        <taxon>Euthyneura</taxon>
        <taxon>Tectipleura</taxon>
        <taxon>Aplysiida</taxon>
        <taxon>Aplysioidea</taxon>
        <taxon>Aplysiidae</taxon>
        <taxon>Aplysia</taxon>
    </lineage>
</organism>
<dbReference type="InterPro" id="IPR036846">
    <property type="entry name" value="GM2-AP_sf"/>
</dbReference>
<keyword evidence="1 2" id="KW-0732">Signal</keyword>
<evidence type="ECO:0000313" key="4">
    <source>
        <dbReference type="Proteomes" id="UP000694888"/>
    </source>
</evidence>
<evidence type="ECO:0000256" key="2">
    <source>
        <dbReference type="SAM" id="SignalP"/>
    </source>
</evidence>
<dbReference type="SUPFAM" id="SSF63707">
    <property type="entry name" value="Ganglioside M2 (gm2) activator"/>
    <property type="match status" value="1"/>
</dbReference>
<dbReference type="InterPro" id="IPR028996">
    <property type="entry name" value="GM2-AP"/>
</dbReference>
<protein>
    <submittedName>
        <fullName evidence="5">Ganglioside GM2 activator</fullName>
    </submittedName>
</protein>
<dbReference type="PANTHER" id="PTHR17357:SF0">
    <property type="entry name" value="GANGLIOSIDE GM2 ACTIVATOR"/>
    <property type="match status" value="1"/>
</dbReference>
<dbReference type="SMART" id="SM00737">
    <property type="entry name" value="ML"/>
    <property type="match status" value="1"/>
</dbReference>
<evidence type="ECO:0000313" key="5">
    <source>
        <dbReference type="RefSeq" id="XP_005103957.1"/>
    </source>
</evidence>
<dbReference type="Gene3D" id="2.70.220.10">
    <property type="entry name" value="Ganglioside GM2 activator"/>
    <property type="match status" value="1"/>
</dbReference>
<feature type="signal peptide" evidence="2">
    <location>
        <begin position="1"/>
        <end position="19"/>
    </location>
</feature>
<dbReference type="GeneID" id="101859955"/>
<feature type="chain" id="PRO_5045546203" evidence="2">
    <location>
        <begin position="20"/>
        <end position="198"/>
    </location>
</feature>
<feature type="domain" description="MD-2-related lipid-recognition" evidence="3">
    <location>
        <begin position="25"/>
        <end position="181"/>
    </location>
</feature>
<dbReference type="Proteomes" id="UP000694888">
    <property type="component" value="Unplaced"/>
</dbReference>
<dbReference type="RefSeq" id="XP_005103957.1">
    <property type="nucleotide sequence ID" value="XM_005103900.3"/>
</dbReference>
<sequence length="198" mass="21068">MKFAGCTILLSVFISLCTGKQSFIIRDCENPDNAAVSLKSGSVKPYPVAIPGIVTVTGSGSVNRNLTGGGLDLQVHIERYVGFLWVTVPCISDVGSCHYDLCNKLSEAFSAKGCPAELKANNVPCTCDTLKPGTYSLNAQKFTIPELSGLYSWLASGDYKVDLKLTDRATKKQVGCVHLEGTIVDGNACEGFLCSIFG</sequence>
<dbReference type="InterPro" id="IPR003172">
    <property type="entry name" value="ML_dom"/>
</dbReference>
<gene>
    <name evidence="5" type="primary">LOC101859955</name>
</gene>
<accession>A0ABM0JXN5</accession>
<reference evidence="5" key="1">
    <citation type="submission" date="2025-08" db="UniProtKB">
        <authorList>
            <consortium name="RefSeq"/>
        </authorList>
    </citation>
    <scope>IDENTIFICATION</scope>
</reference>
<proteinExistence type="predicted"/>